<dbReference type="InterPro" id="IPR014001">
    <property type="entry name" value="Helicase_ATP-bd"/>
</dbReference>
<protein>
    <submittedName>
        <fullName evidence="8">DEAD/DEAH box helicase</fullName>
    </submittedName>
</protein>
<evidence type="ECO:0000256" key="1">
    <source>
        <dbReference type="ARBA" id="ARBA00022741"/>
    </source>
</evidence>
<keyword evidence="4" id="KW-0067">ATP-binding</keyword>
<feature type="compositionally biased region" description="Acidic residues" evidence="6">
    <location>
        <begin position="181"/>
        <end position="191"/>
    </location>
</feature>
<gene>
    <name evidence="8" type="ORF">RFM27_29120</name>
</gene>
<dbReference type="Pfam" id="PF00270">
    <property type="entry name" value="DEAD"/>
    <property type="match status" value="1"/>
</dbReference>
<dbReference type="GO" id="GO:0004386">
    <property type="term" value="F:helicase activity"/>
    <property type="evidence" value="ECO:0007669"/>
    <property type="project" value="UniProtKB-KW"/>
</dbReference>
<dbReference type="InterPro" id="IPR027417">
    <property type="entry name" value="P-loop_NTPase"/>
</dbReference>
<dbReference type="Proteomes" id="UP001271780">
    <property type="component" value="Unassembled WGS sequence"/>
</dbReference>
<reference evidence="8 9" key="1">
    <citation type="submission" date="2023-08" db="EMBL/GenBank/DDBJ databases">
        <title>Implementing the SeqCode for naming new Mesorhizobium species isolated from Vachellia karroo root nodules.</title>
        <authorList>
            <person name="Van Lill M."/>
        </authorList>
    </citation>
    <scope>NUCLEOTIDE SEQUENCE [LARGE SCALE GENOMIC DNA]</scope>
    <source>
        <strain evidence="8 9">VK23A</strain>
    </source>
</reference>
<sequence length="1233" mass="136277">MARLDEQRRELAMNIRLGRAAENELTPAQARLFVRSLQNSWHVPPIGWAQSESHEQFDDARRLLHAAAIFREIDGQGSVDALGCYRRAAELLEWLARSSDSVTRDVPVGLLAAGAYQLAGLPAMATSLLRQGGYGRGVAEIFAAFLSTDFDRLLERSAAFWRDNPALTGRDGSGPLLAAEDEADIESDEPAENGVEVARAPDDRDEGAPAPPASKIGWYVVVELVRAVGLIGDSLRRGNSSRIEQAVDKLSGLSTLATRLASDELWILINLIEATAKRYSDDSLHGRVSRLAANVPGLQARMWRFAREQYARGRGVLWTSQVQGLERLITSNSFALCTPTGSGKTLVANLALVKELLLVDTQPGAAPLALYLVPSRALASEVEAKLTAELGSDLIVTGLYGGADWGITDYWLTADRPVVLIATVEKAEALMRYVGHLLVQRLRLLILDEAHQVVSENDANAQEALAAHTSRAMRLEAMVSRLFSVKPGMARIALTAVAGGAAGPVARWIEGRADAMPVGLGYRSSRQLIGGLRVNPRRAPEAVLDIVNGQPLYVRGRDAPVYLPLRLPAMPLPAAGIRNSLPHYNELYVLWTALHLLEGNRRVLISVAQSPERLMKRYVEAFDLPGWQNVPPFVPPTDAEGQARFQEARAACIDYCGQQSFELRLLDRGIATSHGQMPQRLRRLMTDLIDRRICPVTIATATLTEGVNLPFDIIFLTSLERRSYDAQARQPIVVPMSTAEFRNLAGRAGRPGAAESIEGMTLVALPEAVSTTARGQRREQSRQIRRAEADYNNLLGRLQAEQAAGPVHSPLVVLLRSIWQKAAAQSGLRTEEQFLSWLEATLPEGAGANLGVASRIPADQLGDSLDELDGFLLSAIEELARADQQVLDGARTEALLQDLWQRTFARVAAAEEAWLERSFVRRGRAFVERLYPNTEQRQRLYQYGFTPYIGRRFELVAPQLIAELQGAVEYGAWPTEQKFALFIRLGERVRAEPGIGFRVRDTVNDQASLANWRGIMGWWMQLPSSQAPEAERLRSWQRFVADNIEFKLGVAVGAAVARAWGENAAGLETPTLDTWRATTRLPWVGFWFRELLRWGTLDPFVAFALAQGLAQTREEAAARRLAFEAWLAQEGYDRGAETLIDPQRFLEWQRTLVRQGDAAEAVRGSAARLTATDGRRGSYDVRPVVRDDGIEWIDAAGYSIARTQYSEALLTARPERHDFRLNVWPAPEVTRTY</sequence>
<evidence type="ECO:0000256" key="6">
    <source>
        <dbReference type="SAM" id="MobiDB-lite"/>
    </source>
</evidence>
<evidence type="ECO:0000256" key="5">
    <source>
        <dbReference type="SAM" id="Coils"/>
    </source>
</evidence>
<dbReference type="PROSITE" id="PS51192">
    <property type="entry name" value="HELICASE_ATP_BIND_1"/>
    <property type="match status" value="1"/>
</dbReference>
<dbReference type="Gene3D" id="3.40.50.300">
    <property type="entry name" value="P-loop containing nucleotide triphosphate hydrolases"/>
    <property type="match status" value="2"/>
</dbReference>
<evidence type="ECO:0000313" key="9">
    <source>
        <dbReference type="Proteomes" id="UP001271780"/>
    </source>
</evidence>
<name>A0ABU4XR64_9HYPH</name>
<proteinExistence type="predicted"/>
<dbReference type="InterPro" id="IPR011545">
    <property type="entry name" value="DEAD/DEAH_box_helicase_dom"/>
</dbReference>
<evidence type="ECO:0000313" key="8">
    <source>
        <dbReference type="EMBL" id="MDX8476137.1"/>
    </source>
</evidence>
<keyword evidence="3 8" id="KW-0347">Helicase</keyword>
<evidence type="ECO:0000256" key="2">
    <source>
        <dbReference type="ARBA" id="ARBA00022801"/>
    </source>
</evidence>
<dbReference type="PANTHER" id="PTHR47961">
    <property type="entry name" value="DNA POLYMERASE THETA, PUTATIVE (AFU_ORTHOLOGUE AFUA_1G05260)-RELATED"/>
    <property type="match status" value="1"/>
</dbReference>
<keyword evidence="9" id="KW-1185">Reference proteome</keyword>
<comment type="caution">
    <text evidence="8">The sequence shown here is derived from an EMBL/GenBank/DDBJ whole genome shotgun (WGS) entry which is preliminary data.</text>
</comment>
<dbReference type="InterPro" id="IPR001650">
    <property type="entry name" value="Helicase_C-like"/>
</dbReference>
<dbReference type="SUPFAM" id="SSF52540">
    <property type="entry name" value="P-loop containing nucleoside triphosphate hydrolases"/>
    <property type="match status" value="1"/>
</dbReference>
<dbReference type="RefSeq" id="WP_320252978.1">
    <property type="nucleotide sequence ID" value="NZ_JAVIIX010000027.1"/>
</dbReference>
<keyword evidence="1" id="KW-0547">Nucleotide-binding</keyword>
<dbReference type="SMART" id="SM00487">
    <property type="entry name" value="DEXDc"/>
    <property type="match status" value="1"/>
</dbReference>
<accession>A0ABU4XR64</accession>
<dbReference type="SMART" id="SM00490">
    <property type="entry name" value="HELICc"/>
    <property type="match status" value="1"/>
</dbReference>
<evidence type="ECO:0000256" key="3">
    <source>
        <dbReference type="ARBA" id="ARBA00022806"/>
    </source>
</evidence>
<keyword evidence="2" id="KW-0378">Hydrolase</keyword>
<feature type="domain" description="Helicase ATP-binding" evidence="7">
    <location>
        <begin position="325"/>
        <end position="496"/>
    </location>
</feature>
<feature type="region of interest" description="Disordered" evidence="6">
    <location>
        <begin position="181"/>
        <end position="211"/>
    </location>
</feature>
<keyword evidence="5" id="KW-0175">Coiled coil</keyword>
<evidence type="ECO:0000259" key="7">
    <source>
        <dbReference type="PROSITE" id="PS51192"/>
    </source>
</evidence>
<feature type="coiled-coil region" evidence="5">
    <location>
        <begin position="777"/>
        <end position="804"/>
    </location>
</feature>
<dbReference type="PANTHER" id="PTHR47961:SF6">
    <property type="entry name" value="DNA-DIRECTED DNA POLYMERASE"/>
    <property type="match status" value="1"/>
</dbReference>
<organism evidence="8 9">
    <name type="scientific">Mesorhizobium dulcispinae</name>
    <dbReference type="NCBI Taxonomy" id="3072316"/>
    <lineage>
        <taxon>Bacteria</taxon>
        <taxon>Pseudomonadati</taxon>
        <taxon>Pseudomonadota</taxon>
        <taxon>Alphaproteobacteria</taxon>
        <taxon>Hyphomicrobiales</taxon>
        <taxon>Phyllobacteriaceae</taxon>
        <taxon>Mesorhizobium</taxon>
    </lineage>
</organism>
<evidence type="ECO:0000256" key="4">
    <source>
        <dbReference type="ARBA" id="ARBA00022840"/>
    </source>
</evidence>
<dbReference type="EMBL" id="JAVIIZ010000028">
    <property type="protein sequence ID" value="MDX8476137.1"/>
    <property type="molecule type" value="Genomic_DNA"/>
</dbReference>
<dbReference type="InterPro" id="IPR050474">
    <property type="entry name" value="Hel308_SKI2-like"/>
</dbReference>